<accession>A0AA96JYF9</accession>
<dbReference type="InterPro" id="IPR029058">
    <property type="entry name" value="AB_hydrolase_fold"/>
</dbReference>
<dbReference type="InterPro" id="IPR012908">
    <property type="entry name" value="PGAP1-ab_dom-like"/>
</dbReference>
<evidence type="ECO:0000256" key="1">
    <source>
        <dbReference type="SAM" id="SignalP"/>
    </source>
</evidence>
<feature type="chain" id="PRO_5041667903" evidence="1">
    <location>
        <begin position="19"/>
        <end position="623"/>
    </location>
</feature>
<name>A0AA96JYF9_9BACT</name>
<dbReference type="Pfam" id="PF07819">
    <property type="entry name" value="PGAP1"/>
    <property type="match status" value="1"/>
</dbReference>
<feature type="signal peptide" evidence="1">
    <location>
        <begin position="1"/>
        <end position="18"/>
    </location>
</feature>
<dbReference type="Gene3D" id="3.40.50.1820">
    <property type="entry name" value="alpha/beta hydrolase"/>
    <property type="match status" value="1"/>
</dbReference>
<evidence type="ECO:0000313" key="4">
    <source>
        <dbReference type="Proteomes" id="UP001302719"/>
    </source>
</evidence>
<reference evidence="3 4" key="1">
    <citation type="submission" date="2023-01" db="EMBL/GenBank/DDBJ databases">
        <title>Cultivation and genomic characterization of new, ubiquitous marine nitrite-oxidizing bacteria from the Nitrospirales.</title>
        <authorList>
            <person name="Mueller A.J."/>
            <person name="Daebeler A."/>
            <person name="Herbold C.W."/>
            <person name="Kirkegaard R.H."/>
            <person name="Daims H."/>
        </authorList>
    </citation>
    <scope>NUCLEOTIDE SEQUENCE [LARGE SCALE GENOMIC DNA]</scope>
    <source>
        <strain evidence="3 4">VA</strain>
    </source>
</reference>
<organism evidence="3 4">
    <name type="scientific">Candidatus Nitrospira allomarina</name>
    <dbReference type="NCBI Taxonomy" id="3020900"/>
    <lineage>
        <taxon>Bacteria</taxon>
        <taxon>Pseudomonadati</taxon>
        <taxon>Nitrospirota</taxon>
        <taxon>Nitrospiria</taxon>
        <taxon>Nitrospirales</taxon>
        <taxon>Nitrospiraceae</taxon>
        <taxon>Nitrospira</taxon>
    </lineage>
</organism>
<dbReference type="KEGG" id="nall:PP769_16290"/>
<dbReference type="EMBL" id="CP116967">
    <property type="protein sequence ID" value="WNM57509.1"/>
    <property type="molecule type" value="Genomic_DNA"/>
</dbReference>
<sequence length="623" mass="69013">MMASVQANCQWLFVILTAAMLAGCQTPVGVARVDSETVRHQLTKNVISSGELSPYTDIVLRVTDLTDAYFDYPRQALKHLHQFFLAEDQRKVYVAFALAELSFLYAQKSNQPSYYLAAAVYAYLYLFPETSTHPLNPLDPRVRIAADVYNRGLTSAFIAKDRSLMNLESGTYSLPFGTLQVALPDNRLQWENRTLTNFIPVAELEVRGLQNRYRQAGVGVPLAADQIPLGQEEGLQIAKGKMPVTAFMRFSNLLQQLTTDSIQGDWEIYNAYDQKAVRIKGRDVPLEIEFTSSLAASLSEAAVWERELKGFFMGDSLTLQSGELTALEPYRPGRIPVVFVHGTASGPGRWADMTNDLIIDPSIRSRFQFWYFTYDTGNPILYSAALLRELLQKTVDQLRQKYQDPALDAMVLIGHSQGGLLAKLTAVDSGNTFWDAISNSPLEDLKVSDQTRDLLQRSLFIESLPFVNRLVFIATPQHGSYVAGSWGAHQLAKFVKLPGRLMSGITDLMTLKMDTLKLKIQGKNLGSVSAMEPGSPLMTILPQTPLAPGITGHSIIAVEGDGPLEEGNDGVVAYQSAHVEGMESEFIVRSGHSCQSNTHTIQEIRRILLLHAMETCKTHGLCA</sequence>
<keyword evidence="1" id="KW-0732">Signal</keyword>
<dbReference type="RefSeq" id="WP_312642062.1">
    <property type="nucleotide sequence ID" value="NZ_CP116967.1"/>
</dbReference>
<dbReference type="SUPFAM" id="SSF53474">
    <property type="entry name" value="alpha/beta-Hydrolases"/>
    <property type="match status" value="1"/>
</dbReference>
<gene>
    <name evidence="3" type="ORF">PP769_16290</name>
</gene>
<proteinExistence type="predicted"/>
<dbReference type="AlphaFoldDB" id="A0AA96JYF9"/>
<feature type="domain" description="GPI inositol-deacylase PGAP1-like alpha/beta" evidence="2">
    <location>
        <begin position="334"/>
        <end position="428"/>
    </location>
</feature>
<keyword evidence="3" id="KW-0378">Hydrolase</keyword>
<dbReference type="Proteomes" id="UP001302719">
    <property type="component" value="Chromosome"/>
</dbReference>
<evidence type="ECO:0000259" key="2">
    <source>
        <dbReference type="Pfam" id="PF07819"/>
    </source>
</evidence>
<evidence type="ECO:0000313" key="3">
    <source>
        <dbReference type="EMBL" id="WNM57509.1"/>
    </source>
</evidence>
<keyword evidence="4" id="KW-1185">Reference proteome</keyword>
<dbReference type="GO" id="GO:0016788">
    <property type="term" value="F:hydrolase activity, acting on ester bonds"/>
    <property type="evidence" value="ECO:0007669"/>
    <property type="project" value="InterPro"/>
</dbReference>
<protein>
    <submittedName>
        <fullName evidence="3">Alpha/beta fold hydrolase</fullName>
    </submittedName>
</protein>